<comment type="caution">
    <text evidence="1">The sequence shown here is derived from an EMBL/GenBank/DDBJ whole genome shotgun (WGS) entry which is preliminary data.</text>
</comment>
<proteinExistence type="predicted"/>
<name>A0A8H3ZA88_VENIN</name>
<dbReference type="Proteomes" id="UP000490939">
    <property type="component" value="Unassembled WGS sequence"/>
</dbReference>
<dbReference type="AlphaFoldDB" id="A0A8H3ZA88"/>
<keyword evidence="2" id="KW-1185">Reference proteome</keyword>
<evidence type="ECO:0000313" key="1">
    <source>
        <dbReference type="EMBL" id="KAE9991449.1"/>
    </source>
</evidence>
<evidence type="ECO:0000313" key="2">
    <source>
        <dbReference type="Proteomes" id="UP000490939"/>
    </source>
</evidence>
<reference evidence="1 2" key="1">
    <citation type="submission" date="2019-07" db="EMBL/GenBank/DDBJ databases">
        <title>Venturia inaequalis Genome Resource.</title>
        <authorList>
            <person name="Lichtner F.J."/>
        </authorList>
    </citation>
    <scope>NUCLEOTIDE SEQUENCE [LARGE SCALE GENOMIC DNA]</scope>
    <source>
        <strain evidence="1 2">DMI_063113</strain>
    </source>
</reference>
<protein>
    <submittedName>
        <fullName evidence="1">Uncharacterized protein</fullName>
    </submittedName>
</protein>
<gene>
    <name evidence="1" type="ORF">EG327_011678</name>
</gene>
<dbReference type="EMBL" id="WNWR01000095">
    <property type="protein sequence ID" value="KAE9991449.1"/>
    <property type="molecule type" value="Genomic_DNA"/>
</dbReference>
<sequence length="323" mass="36450">MENLRTDISIAIIDNGLAFIGSISSIAGDSSHLEGKVRASMRVSMALTQAAEDFLNKTLPDFTKAQKHISSFSKWVNTTLDVFGTMECREDPAGHGSPDDLEGKIHDLVQKVLVSQPTRGTGRKLRLIDPRLCLLDLTRYLIRQSACLNKLLVETMLHYERPKWTGATPLPSDPVDKTVPFLERTALRMKMRRLKLEKMLRALEEMTAARQEFGWNHSTFGFLRAHELYKLEIHVRNVWLDHVQPAIELVEQLTGERVVARHAGEIWAFDVKQLHSDFSSAAPLENSTMSPAINGSNTLSKRAEPHSLEKLFQKPKTAVRNFS</sequence>
<accession>A0A8H3ZA88</accession>
<organism evidence="1 2">
    <name type="scientific">Venturia inaequalis</name>
    <name type="common">Apple scab fungus</name>
    <dbReference type="NCBI Taxonomy" id="5025"/>
    <lineage>
        <taxon>Eukaryota</taxon>
        <taxon>Fungi</taxon>
        <taxon>Dikarya</taxon>
        <taxon>Ascomycota</taxon>
        <taxon>Pezizomycotina</taxon>
        <taxon>Dothideomycetes</taxon>
        <taxon>Pleosporomycetidae</taxon>
        <taxon>Venturiales</taxon>
        <taxon>Venturiaceae</taxon>
        <taxon>Venturia</taxon>
    </lineage>
</organism>